<keyword evidence="5" id="KW-0547">Nucleotide-binding</keyword>
<dbReference type="Pfam" id="PF00512">
    <property type="entry name" value="HisKA"/>
    <property type="match status" value="1"/>
</dbReference>
<evidence type="ECO:0000256" key="8">
    <source>
        <dbReference type="ARBA" id="ARBA00023012"/>
    </source>
</evidence>
<evidence type="ECO:0000256" key="6">
    <source>
        <dbReference type="ARBA" id="ARBA00022777"/>
    </source>
</evidence>
<keyword evidence="4" id="KW-0808">Transferase</keyword>
<dbReference type="Proteomes" id="UP001357223">
    <property type="component" value="Chromosome"/>
</dbReference>
<dbReference type="RefSeq" id="WP_338452348.1">
    <property type="nucleotide sequence ID" value="NZ_CP137640.1"/>
</dbReference>
<dbReference type="InterPro" id="IPR003661">
    <property type="entry name" value="HisK_dim/P_dom"/>
</dbReference>
<evidence type="ECO:0000256" key="5">
    <source>
        <dbReference type="ARBA" id="ARBA00022741"/>
    </source>
</evidence>
<dbReference type="CDD" id="cd00075">
    <property type="entry name" value="HATPase"/>
    <property type="match status" value="1"/>
</dbReference>
<evidence type="ECO:0000256" key="7">
    <source>
        <dbReference type="ARBA" id="ARBA00022840"/>
    </source>
</evidence>
<organism evidence="10 11">
    <name type="scientific">Niallia oryzisoli</name>
    <dbReference type="NCBI Taxonomy" id="1737571"/>
    <lineage>
        <taxon>Bacteria</taxon>
        <taxon>Bacillati</taxon>
        <taxon>Bacillota</taxon>
        <taxon>Bacilli</taxon>
        <taxon>Bacillales</taxon>
        <taxon>Bacillaceae</taxon>
        <taxon>Niallia</taxon>
    </lineage>
</organism>
<reference evidence="10 11" key="1">
    <citation type="submission" date="2023-10" db="EMBL/GenBank/DDBJ databases">
        <title>Niallia locisalis sp.nov. isolated from a salt pond sample.</title>
        <authorList>
            <person name="Li X.-J."/>
            <person name="Dong L."/>
        </authorList>
    </citation>
    <scope>NUCLEOTIDE SEQUENCE [LARGE SCALE GENOMIC DNA]</scope>
    <source>
        <strain evidence="10 11">DSM 29761</strain>
    </source>
</reference>
<evidence type="ECO:0000256" key="3">
    <source>
        <dbReference type="ARBA" id="ARBA00022553"/>
    </source>
</evidence>
<dbReference type="PROSITE" id="PS50109">
    <property type="entry name" value="HIS_KIN"/>
    <property type="match status" value="1"/>
</dbReference>
<dbReference type="GO" id="GO:0005524">
    <property type="term" value="F:ATP binding"/>
    <property type="evidence" value="ECO:0007669"/>
    <property type="project" value="UniProtKB-KW"/>
</dbReference>
<feature type="domain" description="Histidine kinase" evidence="9">
    <location>
        <begin position="35"/>
        <end position="244"/>
    </location>
</feature>
<keyword evidence="8" id="KW-0902">Two-component regulatory system</keyword>
<evidence type="ECO:0000259" key="9">
    <source>
        <dbReference type="PROSITE" id="PS50109"/>
    </source>
</evidence>
<dbReference type="InterPro" id="IPR036890">
    <property type="entry name" value="HATPase_C_sf"/>
</dbReference>
<comment type="catalytic activity">
    <reaction evidence="1">
        <text>ATP + protein L-histidine = ADP + protein N-phospho-L-histidine.</text>
        <dbReference type="EC" id="2.7.13.3"/>
    </reaction>
</comment>
<protein>
    <recommendedName>
        <fullName evidence="2">histidine kinase</fullName>
        <ecNumber evidence="2">2.7.13.3</ecNumber>
    </recommendedName>
</protein>
<dbReference type="InterPro" id="IPR003594">
    <property type="entry name" value="HATPase_dom"/>
</dbReference>
<evidence type="ECO:0000313" key="11">
    <source>
        <dbReference type="Proteomes" id="UP001357223"/>
    </source>
</evidence>
<dbReference type="InterPro" id="IPR036097">
    <property type="entry name" value="HisK_dim/P_sf"/>
</dbReference>
<evidence type="ECO:0000256" key="1">
    <source>
        <dbReference type="ARBA" id="ARBA00000085"/>
    </source>
</evidence>
<dbReference type="InterPro" id="IPR005467">
    <property type="entry name" value="His_kinase_dom"/>
</dbReference>
<dbReference type="EC" id="2.7.13.3" evidence="2"/>
<dbReference type="PRINTS" id="PR00344">
    <property type="entry name" value="BCTRLSENSOR"/>
</dbReference>
<evidence type="ECO:0000256" key="4">
    <source>
        <dbReference type="ARBA" id="ARBA00022679"/>
    </source>
</evidence>
<dbReference type="EMBL" id="CP137640">
    <property type="protein sequence ID" value="WVX83464.1"/>
    <property type="molecule type" value="Genomic_DNA"/>
</dbReference>
<keyword evidence="3" id="KW-0597">Phosphoprotein</keyword>
<dbReference type="SMART" id="SM00387">
    <property type="entry name" value="HATPase_c"/>
    <property type="match status" value="1"/>
</dbReference>
<keyword evidence="6" id="KW-0418">Kinase</keyword>
<dbReference type="CDD" id="cd00082">
    <property type="entry name" value="HisKA"/>
    <property type="match status" value="1"/>
</dbReference>
<keyword evidence="7 10" id="KW-0067">ATP-binding</keyword>
<dbReference type="Gene3D" id="3.30.565.10">
    <property type="entry name" value="Histidine kinase-like ATPase, C-terminal domain"/>
    <property type="match status" value="1"/>
</dbReference>
<evidence type="ECO:0000313" key="10">
    <source>
        <dbReference type="EMBL" id="WVX83464.1"/>
    </source>
</evidence>
<dbReference type="SMART" id="SM00388">
    <property type="entry name" value="HisKA"/>
    <property type="match status" value="1"/>
</dbReference>
<evidence type="ECO:0000256" key="2">
    <source>
        <dbReference type="ARBA" id="ARBA00012438"/>
    </source>
</evidence>
<sequence>MIRTNDFQRESLTIEIGETNLDKEQLFDVRKHAAGLAHEIRNPLTTIKGFLELLKPSLSEMGRGEYAEIALDEIDRVNDIINQFLNDMKPIHHKKELLSLNEQLMALVKFFESESKVKNIQLHTHLSEENIQVYIDKNELKQVLINLVKNAIEAIEESDNPAGYIDIRTEIKDHQAFIHIIDNGCGMSYDTINQLFMPFYTTKTMGTGIGLAVCKEIIDHYQGHISISTDQNKGSKVSIALPLH</sequence>
<dbReference type="PANTHER" id="PTHR43065">
    <property type="entry name" value="SENSOR HISTIDINE KINASE"/>
    <property type="match status" value="1"/>
</dbReference>
<name>A0ABZ2CQS1_9BACI</name>
<gene>
    <name evidence="10" type="ORF">R4Z09_10950</name>
</gene>
<dbReference type="PANTHER" id="PTHR43065:SF10">
    <property type="entry name" value="PEROXIDE STRESS-ACTIVATED HISTIDINE KINASE MAK3"/>
    <property type="match status" value="1"/>
</dbReference>
<dbReference type="Gene3D" id="1.10.287.130">
    <property type="match status" value="1"/>
</dbReference>
<proteinExistence type="predicted"/>
<keyword evidence="11" id="KW-1185">Reference proteome</keyword>
<dbReference type="Pfam" id="PF02518">
    <property type="entry name" value="HATPase_c"/>
    <property type="match status" value="1"/>
</dbReference>
<dbReference type="SUPFAM" id="SSF47384">
    <property type="entry name" value="Homodimeric domain of signal transducing histidine kinase"/>
    <property type="match status" value="1"/>
</dbReference>
<dbReference type="SUPFAM" id="SSF55874">
    <property type="entry name" value="ATPase domain of HSP90 chaperone/DNA topoisomerase II/histidine kinase"/>
    <property type="match status" value="1"/>
</dbReference>
<dbReference type="InterPro" id="IPR004358">
    <property type="entry name" value="Sig_transdc_His_kin-like_C"/>
</dbReference>
<accession>A0ABZ2CQS1</accession>